<dbReference type="GO" id="GO:0005886">
    <property type="term" value="C:plasma membrane"/>
    <property type="evidence" value="ECO:0007669"/>
    <property type="project" value="TreeGrafter"/>
</dbReference>
<feature type="non-terminal residue" evidence="2">
    <location>
        <position position="1"/>
    </location>
</feature>
<accession>A0AAN5IFP6</accession>
<organism evidence="2 3">
    <name type="scientific">Pristionchus mayeri</name>
    <dbReference type="NCBI Taxonomy" id="1317129"/>
    <lineage>
        <taxon>Eukaryota</taxon>
        <taxon>Metazoa</taxon>
        <taxon>Ecdysozoa</taxon>
        <taxon>Nematoda</taxon>
        <taxon>Chromadorea</taxon>
        <taxon>Rhabditida</taxon>
        <taxon>Rhabditina</taxon>
        <taxon>Diplogasteromorpha</taxon>
        <taxon>Diplogasteroidea</taxon>
        <taxon>Neodiplogasteridae</taxon>
        <taxon>Pristionchus</taxon>
    </lineage>
</organism>
<protein>
    <recommendedName>
        <fullName evidence="1">Peptidase M13 C-terminal domain-containing protein</fullName>
    </recommendedName>
</protein>
<dbReference type="InterPro" id="IPR000718">
    <property type="entry name" value="Peptidase_M13"/>
</dbReference>
<dbReference type="PROSITE" id="PS51885">
    <property type="entry name" value="NEPRILYSIN"/>
    <property type="match status" value="1"/>
</dbReference>
<dbReference type="Gene3D" id="3.40.390.10">
    <property type="entry name" value="Collagenase (Catalytic Domain)"/>
    <property type="match status" value="1"/>
</dbReference>
<reference evidence="3" key="1">
    <citation type="submission" date="2022-10" db="EMBL/GenBank/DDBJ databases">
        <title>Genome assembly of Pristionchus species.</title>
        <authorList>
            <person name="Yoshida K."/>
            <person name="Sommer R.J."/>
        </authorList>
    </citation>
    <scope>NUCLEOTIDE SEQUENCE [LARGE SCALE GENOMIC DNA]</scope>
    <source>
        <strain evidence="3">RS5460</strain>
    </source>
</reference>
<sequence>AALAALPFLRNLIAVNRAHERVIATIDLDMAIRWNVVASPSRPNVISGFFVFVCVRNQVKIKLKLRSLDTVFQFGSMAYVYGHELYHGVERTLYPSIMPNSPVTNTSQSCVKSYFTEVGQRFPGDVRITFWRQEEESDVFGTQIAYGAFKTAIGDRIDDLAYPSLGITHRQLFFYANSIFGCNVHDAKKIAGSLVLVEAHYEVNGRLAQVPEFQSTFQCTATDSMVFPESNHCPVFFPTF</sequence>
<dbReference type="InterPro" id="IPR018497">
    <property type="entry name" value="Peptidase_M13_C"/>
</dbReference>
<evidence type="ECO:0000313" key="2">
    <source>
        <dbReference type="EMBL" id="GMR62610.1"/>
    </source>
</evidence>
<evidence type="ECO:0000259" key="1">
    <source>
        <dbReference type="Pfam" id="PF01431"/>
    </source>
</evidence>
<dbReference type="GO" id="GO:0006508">
    <property type="term" value="P:proteolysis"/>
    <property type="evidence" value="ECO:0007669"/>
    <property type="project" value="InterPro"/>
</dbReference>
<evidence type="ECO:0000313" key="3">
    <source>
        <dbReference type="Proteomes" id="UP001328107"/>
    </source>
</evidence>
<feature type="domain" description="Peptidase M13 C-terminal" evidence="1">
    <location>
        <begin position="70"/>
        <end position="233"/>
    </location>
</feature>
<feature type="non-terminal residue" evidence="2">
    <location>
        <position position="240"/>
    </location>
</feature>
<gene>
    <name evidence="2" type="ORF">PMAYCL1PPCAC_32805</name>
</gene>
<proteinExistence type="predicted"/>
<dbReference type="InterPro" id="IPR024079">
    <property type="entry name" value="MetalloPept_cat_dom_sf"/>
</dbReference>
<dbReference type="PANTHER" id="PTHR11733:SF208">
    <property type="entry name" value="PEPTIDASE M13 C-TERMINAL DOMAIN-CONTAINING PROTEIN"/>
    <property type="match status" value="1"/>
</dbReference>
<dbReference type="PANTHER" id="PTHR11733">
    <property type="entry name" value="ZINC METALLOPROTEASE FAMILY M13 NEPRILYSIN-RELATED"/>
    <property type="match status" value="1"/>
</dbReference>
<dbReference type="GO" id="GO:0004222">
    <property type="term" value="F:metalloendopeptidase activity"/>
    <property type="evidence" value="ECO:0007669"/>
    <property type="project" value="InterPro"/>
</dbReference>
<dbReference type="Pfam" id="PF01431">
    <property type="entry name" value="Peptidase_M13"/>
    <property type="match status" value="1"/>
</dbReference>
<dbReference type="SUPFAM" id="SSF55486">
    <property type="entry name" value="Metalloproteases ('zincins'), catalytic domain"/>
    <property type="match status" value="1"/>
</dbReference>
<keyword evidence="3" id="KW-1185">Reference proteome</keyword>
<dbReference type="EMBL" id="BTRK01000006">
    <property type="protein sequence ID" value="GMR62610.1"/>
    <property type="molecule type" value="Genomic_DNA"/>
</dbReference>
<comment type="caution">
    <text evidence="2">The sequence shown here is derived from an EMBL/GenBank/DDBJ whole genome shotgun (WGS) entry which is preliminary data.</text>
</comment>
<name>A0AAN5IFP6_9BILA</name>
<dbReference type="AlphaFoldDB" id="A0AAN5IFP6"/>
<dbReference type="Proteomes" id="UP001328107">
    <property type="component" value="Unassembled WGS sequence"/>
</dbReference>